<dbReference type="RefSeq" id="WP_117894713.1">
    <property type="nucleotide sequence ID" value="NZ_CABJCV010000007.1"/>
</dbReference>
<evidence type="ECO:0000313" key="3">
    <source>
        <dbReference type="Proteomes" id="UP000284178"/>
    </source>
</evidence>
<sequence length="310" mass="36018">MNIEELFELLYSKKQILNQSRSIKNVQYSEERAKQINSLMNKQIFGQQFINSLNSRTPYAEIECCYQFIMQTILDRISLFSELRDRSYHVIITGGIDLRNEVTGSDVIIVLEWPLIKYLDLLNSNALKSKSFEHYRENTKLVLRCYKQKYLDHMDINLFSFIFPTSTFTDVQYQLNMVLQQVQTVFILCHELGHLLNPNLTGLSAEIAADAVAFKSVMIYCRDNQRLIPFIVIGIMLLFSYLTILDVAIKNDKSSKSKTRDAWLDRYEAIMDFIEKIELSENDIALVSGYDEICTVIDELCLHDIEDAPI</sequence>
<keyword evidence="1" id="KW-1133">Transmembrane helix</keyword>
<gene>
    <name evidence="2" type="ORF">DWY25_07495</name>
</gene>
<organism evidence="2 3">
    <name type="scientific">Holdemania filiformis</name>
    <dbReference type="NCBI Taxonomy" id="61171"/>
    <lineage>
        <taxon>Bacteria</taxon>
        <taxon>Bacillati</taxon>
        <taxon>Bacillota</taxon>
        <taxon>Erysipelotrichia</taxon>
        <taxon>Erysipelotrichales</taxon>
        <taxon>Erysipelotrichaceae</taxon>
        <taxon>Holdemania</taxon>
    </lineage>
</organism>
<comment type="caution">
    <text evidence="2">The sequence shown here is derived from an EMBL/GenBank/DDBJ whole genome shotgun (WGS) entry which is preliminary data.</text>
</comment>
<evidence type="ECO:0000313" key="2">
    <source>
        <dbReference type="EMBL" id="RGR74924.1"/>
    </source>
</evidence>
<feature type="transmembrane region" description="Helical" evidence="1">
    <location>
        <begin position="227"/>
        <end position="249"/>
    </location>
</feature>
<dbReference type="GeneID" id="83015249"/>
<dbReference type="EMBL" id="QRUP01000007">
    <property type="protein sequence ID" value="RGR74924.1"/>
    <property type="molecule type" value="Genomic_DNA"/>
</dbReference>
<dbReference type="Proteomes" id="UP000284178">
    <property type="component" value="Unassembled WGS sequence"/>
</dbReference>
<keyword evidence="1" id="KW-0472">Membrane</keyword>
<name>A0A412G3H0_9FIRM</name>
<keyword evidence="1" id="KW-0812">Transmembrane</keyword>
<evidence type="ECO:0000256" key="1">
    <source>
        <dbReference type="SAM" id="Phobius"/>
    </source>
</evidence>
<protein>
    <submittedName>
        <fullName evidence="2">Uncharacterized protein</fullName>
    </submittedName>
</protein>
<proteinExistence type="predicted"/>
<keyword evidence="3" id="KW-1185">Reference proteome</keyword>
<reference evidence="2 3" key="1">
    <citation type="submission" date="2018-08" db="EMBL/GenBank/DDBJ databases">
        <title>A genome reference for cultivated species of the human gut microbiota.</title>
        <authorList>
            <person name="Zou Y."/>
            <person name="Xue W."/>
            <person name="Luo G."/>
        </authorList>
    </citation>
    <scope>NUCLEOTIDE SEQUENCE [LARGE SCALE GENOMIC DNA]</scope>
    <source>
        <strain evidence="2 3">AF24-29</strain>
    </source>
</reference>
<dbReference type="AlphaFoldDB" id="A0A412G3H0"/>
<accession>A0A412G3H0</accession>